<gene>
    <name evidence="2" type="ORF">M0811_13868</name>
</gene>
<feature type="region of interest" description="Disordered" evidence="1">
    <location>
        <begin position="470"/>
        <end position="508"/>
    </location>
</feature>
<dbReference type="EMBL" id="JAPDFW010000004">
    <property type="protein sequence ID" value="KAJ5080684.1"/>
    <property type="molecule type" value="Genomic_DNA"/>
</dbReference>
<dbReference type="PANTHER" id="PTHR35140:SF1">
    <property type="entry name" value="MITOTIC CHECK POINT PROTEIN BFA1"/>
    <property type="match status" value="1"/>
</dbReference>
<accession>A0A9Q0RJB9</accession>
<dbReference type="Proteomes" id="UP001149090">
    <property type="component" value="Unassembled WGS sequence"/>
</dbReference>
<sequence>MSITFDSDNDWDSIIQIKRKVIDGDRWLKGSIDFSNFCSFKIHHIDDDIIDGLEIPTENPLEISVNSDWVDIEIPANVNFKNRLEEQNSKRNPAKTDSQEDWQDIEDQVEKIKSRNNFLPNSPLNNQIETYIKDNSVGDETSDISKTPDETNDTSKTPNQTSDTNSLFQKSRFSSVNSKTFHSQSSPSDSPIESDFAEDNLDIFADPNIAKQKFQRNLAKAKNLIENLIENQIENFIDFDLEMDLAQENQKIEINIHNSNSSIPQEDWSDVEIPPNLAALEPQKHRAEMTEETKWLFEDNNSISNQKLRQRVRKFQKRFTAKMLNRPTITNYSTLIQCKSNGTMVFDPEAMIWKGNERELQIFHKPFLLRCLNKWTTPRVVGSMKFNPKKQKWEGNENSLSIFKKHSIHSRKPGLIQTKSPTKEIILNNMTYDPKSQTWYGNDDCLRIFEHKKPTLIPLSALSRFLPGNSENSMRFNSQKQKWEKINEDCGDDNTDESDFESAFDGSD</sequence>
<protein>
    <submittedName>
        <fullName evidence="2">Mitotic check point protein bfa1</fullName>
    </submittedName>
</protein>
<dbReference type="GO" id="GO:0001100">
    <property type="term" value="P:negative regulation of exit from mitosis"/>
    <property type="evidence" value="ECO:0007669"/>
    <property type="project" value="InterPro"/>
</dbReference>
<feature type="region of interest" description="Disordered" evidence="1">
    <location>
        <begin position="114"/>
        <end position="168"/>
    </location>
</feature>
<name>A0A9Q0RJB9_ANAIG</name>
<evidence type="ECO:0000256" key="1">
    <source>
        <dbReference type="SAM" id="MobiDB-lite"/>
    </source>
</evidence>
<dbReference type="InterPro" id="IPR034586">
    <property type="entry name" value="Bfa1/Byr4"/>
</dbReference>
<dbReference type="GO" id="GO:0005096">
    <property type="term" value="F:GTPase activator activity"/>
    <property type="evidence" value="ECO:0007669"/>
    <property type="project" value="InterPro"/>
</dbReference>
<organism evidence="2 3">
    <name type="scientific">Anaeramoeba ignava</name>
    <name type="common">Anaerobic marine amoeba</name>
    <dbReference type="NCBI Taxonomy" id="1746090"/>
    <lineage>
        <taxon>Eukaryota</taxon>
        <taxon>Metamonada</taxon>
        <taxon>Anaeramoebidae</taxon>
        <taxon>Anaeramoeba</taxon>
    </lineage>
</organism>
<feature type="region of interest" description="Disordered" evidence="1">
    <location>
        <begin position="175"/>
        <end position="194"/>
    </location>
</feature>
<dbReference type="AlphaFoldDB" id="A0A9Q0RJB9"/>
<proteinExistence type="predicted"/>
<feature type="compositionally biased region" description="Polar residues" evidence="1">
    <location>
        <begin position="470"/>
        <end position="480"/>
    </location>
</feature>
<feature type="compositionally biased region" description="Polar residues" evidence="1">
    <location>
        <begin position="115"/>
        <end position="129"/>
    </location>
</feature>
<feature type="compositionally biased region" description="Polar residues" evidence="1">
    <location>
        <begin position="154"/>
        <end position="168"/>
    </location>
</feature>
<dbReference type="PANTHER" id="PTHR35140">
    <property type="entry name" value="MITOTIC CHECK POINT PROTEIN BFA1"/>
    <property type="match status" value="1"/>
</dbReference>
<dbReference type="OrthoDB" id="19159at2759"/>
<evidence type="ECO:0000313" key="2">
    <source>
        <dbReference type="EMBL" id="KAJ5080684.1"/>
    </source>
</evidence>
<feature type="compositionally biased region" description="Acidic residues" evidence="1">
    <location>
        <begin position="489"/>
        <end position="508"/>
    </location>
</feature>
<reference evidence="2" key="1">
    <citation type="submission" date="2022-10" db="EMBL/GenBank/DDBJ databases">
        <title>Novel sulphate-reducing endosymbionts in the free-living metamonad Anaeramoeba.</title>
        <authorList>
            <person name="Jerlstrom-Hultqvist J."/>
            <person name="Cepicka I."/>
            <person name="Gallot-Lavallee L."/>
            <person name="Salas-Leiva D."/>
            <person name="Curtis B.A."/>
            <person name="Zahonova K."/>
            <person name="Pipaliya S."/>
            <person name="Dacks J."/>
            <person name="Roger A.J."/>
        </authorList>
    </citation>
    <scope>NUCLEOTIDE SEQUENCE</scope>
    <source>
        <strain evidence="2">BMAN</strain>
    </source>
</reference>
<keyword evidence="3" id="KW-1185">Reference proteome</keyword>
<evidence type="ECO:0000313" key="3">
    <source>
        <dbReference type="Proteomes" id="UP001149090"/>
    </source>
</evidence>
<comment type="caution">
    <text evidence="2">The sequence shown here is derived from an EMBL/GenBank/DDBJ whole genome shotgun (WGS) entry which is preliminary data.</text>
</comment>
<feature type="compositionally biased region" description="Low complexity" evidence="1">
    <location>
        <begin position="183"/>
        <end position="194"/>
    </location>
</feature>